<keyword evidence="1" id="KW-1133">Transmembrane helix</keyword>
<sequence length="109" mass="11763">MPSLSYIFAAVLIAAGITFALRLLPFGLKSLLRNSAVMHHLAAWIPLGAMLLLAAYVFFEIDYSSVETATPYLAGAAGTIVMQLWRKNMVLSMVVGTGICVVLANWVFA</sequence>
<feature type="transmembrane region" description="Helical" evidence="1">
    <location>
        <begin position="6"/>
        <end position="24"/>
    </location>
</feature>
<comment type="caution">
    <text evidence="2">The sequence shown here is derived from an EMBL/GenBank/DDBJ whole genome shotgun (WGS) entry which is preliminary data.</text>
</comment>
<keyword evidence="1" id="KW-0472">Membrane</keyword>
<reference evidence="2 3" key="1">
    <citation type="journal article" date="2014" name="Int. J. Syst. Evol. Microbiol.">
        <title>Complete genome sequence of Corynebacterium casei LMG S-19264T (=DSM 44701T), isolated from a smear-ripened cheese.</title>
        <authorList>
            <consortium name="US DOE Joint Genome Institute (JGI-PGF)"/>
            <person name="Walter F."/>
            <person name="Albersmeier A."/>
            <person name="Kalinowski J."/>
            <person name="Ruckert C."/>
        </authorList>
    </citation>
    <scope>NUCLEOTIDE SEQUENCE [LARGE SCALE GENOMIC DNA]</scope>
    <source>
        <strain evidence="2 3">CCM 8669</strain>
    </source>
</reference>
<organism evidence="2 3">
    <name type="scientific">Rothia aerolata</name>
    <dbReference type="NCBI Taxonomy" id="1812262"/>
    <lineage>
        <taxon>Bacteria</taxon>
        <taxon>Bacillati</taxon>
        <taxon>Actinomycetota</taxon>
        <taxon>Actinomycetes</taxon>
        <taxon>Micrococcales</taxon>
        <taxon>Micrococcaceae</taxon>
        <taxon>Rothia</taxon>
    </lineage>
</organism>
<dbReference type="RefSeq" id="WP_188358993.1">
    <property type="nucleotide sequence ID" value="NZ_BMDC01000001.1"/>
</dbReference>
<feature type="transmembrane region" description="Helical" evidence="1">
    <location>
        <begin position="36"/>
        <end position="59"/>
    </location>
</feature>
<proteinExistence type="predicted"/>
<name>A0A917MTU4_9MICC</name>
<accession>A0A917MTU4</accession>
<evidence type="ECO:0000313" key="3">
    <source>
        <dbReference type="Proteomes" id="UP000600171"/>
    </source>
</evidence>
<dbReference type="Pfam" id="PF05437">
    <property type="entry name" value="AzlD"/>
    <property type="match status" value="1"/>
</dbReference>
<feature type="transmembrane region" description="Helical" evidence="1">
    <location>
        <begin position="89"/>
        <end position="108"/>
    </location>
</feature>
<protein>
    <submittedName>
        <fullName evidence="2">Branched-chain amino acid transport protein</fullName>
    </submittedName>
</protein>
<evidence type="ECO:0000256" key="1">
    <source>
        <dbReference type="SAM" id="Phobius"/>
    </source>
</evidence>
<dbReference type="InterPro" id="IPR008407">
    <property type="entry name" value="Brnchd-chn_aa_trnsp_AzlD"/>
</dbReference>
<dbReference type="AlphaFoldDB" id="A0A917MTU4"/>
<gene>
    <name evidence="2" type="ORF">GCM10007359_07800</name>
</gene>
<keyword evidence="1" id="KW-0812">Transmembrane</keyword>
<dbReference type="Proteomes" id="UP000600171">
    <property type="component" value="Unassembled WGS sequence"/>
</dbReference>
<keyword evidence="3" id="KW-1185">Reference proteome</keyword>
<evidence type="ECO:0000313" key="2">
    <source>
        <dbReference type="EMBL" id="GGH60024.1"/>
    </source>
</evidence>
<dbReference type="EMBL" id="BMDC01000001">
    <property type="protein sequence ID" value="GGH60024.1"/>
    <property type="molecule type" value="Genomic_DNA"/>
</dbReference>